<keyword evidence="1" id="KW-0472">Membrane</keyword>
<keyword evidence="1" id="KW-1133">Transmembrane helix</keyword>
<dbReference type="Proteomes" id="UP001209878">
    <property type="component" value="Unassembled WGS sequence"/>
</dbReference>
<name>A0AAD9NKA8_RIDPI</name>
<evidence type="ECO:0000313" key="2">
    <source>
        <dbReference type="EMBL" id="KAK2173185.1"/>
    </source>
</evidence>
<feature type="transmembrane region" description="Helical" evidence="1">
    <location>
        <begin position="52"/>
        <end position="75"/>
    </location>
</feature>
<evidence type="ECO:0000313" key="3">
    <source>
        <dbReference type="Proteomes" id="UP001209878"/>
    </source>
</evidence>
<organism evidence="2 3">
    <name type="scientific">Ridgeia piscesae</name>
    <name type="common">Tubeworm</name>
    <dbReference type="NCBI Taxonomy" id="27915"/>
    <lineage>
        <taxon>Eukaryota</taxon>
        <taxon>Metazoa</taxon>
        <taxon>Spiralia</taxon>
        <taxon>Lophotrochozoa</taxon>
        <taxon>Annelida</taxon>
        <taxon>Polychaeta</taxon>
        <taxon>Sedentaria</taxon>
        <taxon>Canalipalpata</taxon>
        <taxon>Sabellida</taxon>
        <taxon>Siboglinidae</taxon>
        <taxon>Ridgeia</taxon>
    </lineage>
</organism>
<gene>
    <name evidence="2" type="ORF">NP493_895g02032</name>
</gene>
<dbReference type="EMBL" id="JAODUO010000895">
    <property type="protein sequence ID" value="KAK2173185.1"/>
    <property type="molecule type" value="Genomic_DNA"/>
</dbReference>
<sequence length="133" mass="15252">MSYYYQDSPRLVAGTANGSMPKGNVATVDRYPAQDLEMVVEPRPRWSWCSTGWALVSFVCCSSACGFFGLLCAIFSYVDHKSGDYERARFKRRFSWACTIVGILLSLLLIVAIILVLIVYRDELRDKYDWYSY</sequence>
<protein>
    <submittedName>
        <fullName evidence="2">Uncharacterized protein</fullName>
    </submittedName>
</protein>
<accession>A0AAD9NKA8</accession>
<dbReference type="AlphaFoldDB" id="A0AAD9NKA8"/>
<keyword evidence="3" id="KW-1185">Reference proteome</keyword>
<evidence type="ECO:0000256" key="1">
    <source>
        <dbReference type="SAM" id="Phobius"/>
    </source>
</evidence>
<proteinExistence type="predicted"/>
<comment type="caution">
    <text evidence="2">The sequence shown here is derived from an EMBL/GenBank/DDBJ whole genome shotgun (WGS) entry which is preliminary data.</text>
</comment>
<reference evidence="2" key="1">
    <citation type="journal article" date="2023" name="Mol. Biol. Evol.">
        <title>Third-Generation Sequencing Reveals the Adaptive Role of the Epigenome in Three Deep-Sea Polychaetes.</title>
        <authorList>
            <person name="Perez M."/>
            <person name="Aroh O."/>
            <person name="Sun Y."/>
            <person name="Lan Y."/>
            <person name="Juniper S.K."/>
            <person name="Young C.R."/>
            <person name="Angers B."/>
            <person name="Qian P.Y."/>
        </authorList>
    </citation>
    <scope>NUCLEOTIDE SEQUENCE</scope>
    <source>
        <strain evidence="2">R07B-5</strain>
    </source>
</reference>
<keyword evidence="1" id="KW-0812">Transmembrane</keyword>
<feature type="transmembrane region" description="Helical" evidence="1">
    <location>
        <begin position="96"/>
        <end position="120"/>
    </location>
</feature>